<sequence>MSENYDNPTLEAYLDEALPPELMAEIEEALRDSDALREQLKAVVGRRDAGVHTIGSIWRRHRLSCPDRSKLGSYLLGVLTDDETDFIRFHLEVARCRLCTANLSDLEQQQAAEHQEEEVTRRKKYFQSSVGHLPKD</sequence>
<keyword evidence="3" id="KW-1185">Reference proteome</keyword>
<dbReference type="AlphaFoldDB" id="A0A518AVS5"/>
<dbReference type="KEGG" id="amuc:Pan181_50770"/>
<gene>
    <name evidence="2" type="ORF">Pan181_50770</name>
</gene>
<dbReference type="EMBL" id="CP036278">
    <property type="protein sequence ID" value="QDU58837.1"/>
    <property type="molecule type" value="Genomic_DNA"/>
</dbReference>
<name>A0A518AVS5_9BACT</name>
<accession>A0A518AVS5</accession>
<dbReference type="OrthoDB" id="285502at2"/>
<proteinExistence type="predicted"/>
<evidence type="ECO:0000313" key="3">
    <source>
        <dbReference type="Proteomes" id="UP000315750"/>
    </source>
</evidence>
<feature type="region of interest" description="Disordered" evidence="1">
    <location>
        <begin position="107"/>
        <end position="136"/>
    </location>
</feature>
<protein>
    <submittedName>
        <fullName evidence="2">Uncharacterized protein</fullName>
    </submittedName>
</protein>
<evidence type="ECO:0000256" key="1">
    <source>
        <dbReference type="SAM" id="MobiDB-lite"/>
    </source>
</evidence>
<reference evidence="2 3" key="1">
    <citation type="submission" date="2019-02" db="EMBL/GenBank/DDBJ databases">
        <title>Deep-cultivation of Planctomycetes and their phenomic and genomic characterization uncovers novel biology.</title>
        <authorList>
            <person name="Wiegand S."/>
            <person name="Jogler M."/>
            <person name="Boedeker C."/>
            <person name="Pinto D."/>
            <person name="Vollmers J."/>
            <person name="Rivas-Marin E."/>
            <person name="Kohn T."/>
            <person name="Peeters S.H."/>
            <person name="Heuer A."/>
            <person name="Rast P."/>
            <person name="Oberbeckmann S."/>
            <person name="Bunk B."/>
            <person name="Jeske O."/>
            <person name="Meyerdierks A."/>
            <person name="Storesund J.E."/>
            <person name="Kallscheuer N."/>
            <person name="Luecker S."/>
            <person name="Lage O.M."/>
            <person name="Pohl T."/>
            <person name="Merkel B.J."/>
            <person name="Hornburger P."/>
            <person name="Mueller R.-W."/>
            <person name="Bruemmer F."/>
            <person name="Labrenz M."/>
            <person name="Spormann A.M."/>
            <person name="Op den Camp H."/>
            <person name="Overmann J."/>
            <person name="Amann R."/>
            <person name="Jetten M.S.M."/>
            <person name="Mascher T."/>
            <person name="Medema M.H."/>
            <person name="Devos D.P."/>
            <person name="Kaster A.-K."/>
            <person name="Ovreas L."/>
            <person name="Rohde M."/>
            <person name="Galperin M.Y."/>
            <person name="Jogler C."/>
        </authorList>
    </citation>
    <scope>NUCLEOTIDE SEQUENCE [LARGE SCALE GENOMIC DNA]</scope>
    <source>
        <strain evidence="2 3">Pan181</strain>
    </source>
</reference>
<dbReference type="Proteomes" id="UP000315750">
    <property type="component" value="Chromosome"/>
</dbReference>
<dbReference type="RefSeq" id="WP_145251335.1">
    <property type="nucleotide sequence ID" value="NZ_CP036278.1"/>
</dbReference>
<evidence type="ECO:0000313" key="2">
    <source>
        <dbReference type="EMBL" id="QDU58837.1"/>
    </source>
</evidence>
<organism evidence="2 3">
    <name type="scientific">Aeoliella mucimassa</name>
    <dbReference type="NCBI Taxonomy" id="2527972"/>
    <lineage>
        <taxon>Bacteria</taxon>
        <taxon>Pseudomonadati</taxon>
        <taxon>Planctomycetota</taxon>
        <taxon>Planctomycetia</taxon>
        <taxon>Pirellulales</taxon>
        <taxon>Lacipirellulaceae</taxon>
        <taxon>Aeoliella</taxon>
    </lineage>
</organism>